<dbReference type="PANTHER" id="PTHR34094">
    <property type="match status" value="1"/>
</dbReference>
<dbReference type="InterPro" id="IPR025164">
    <property type="entry name" value="Toastrack_DUF4097"/>
</dbReference>
<dbReference type="Pfam" id="PF13349">
    <property type="entry name" value="DUF4097"/>
    <property type="match status" value="1"/>
</dbReference>
<dbReference type="AlphaFoldDB" id="A0A1H2V4J9"/>
<protein>
    <submittedName>
        <fullName evidence="2">Putative adhesin</fullName>
    </submittedName>
</protein>
<organism evidence="2 3">
    <name type="scientific">Saccharopolyspora shandongensis</name>
    <dbReference type="NCBI Taxonomy" id="418495"/>
    <lineage>
        <taxon>Bacteria</taxon>
        <taxon>Bacillati</taxon>
        <taxon>Actinomycetota</taxon>
        <taxon>Actinomycetes</taxon>
        <taxon>Pseudonocardiales</taxon>
        <taxon>Pseudonocardiaceae</taxon>
        <taxon>Saccharopolyspora</taxon>
    </lineage>
</organism>
<accession>A0A1H2V4J9</accession>
<evidence type="ECO:0000313" key="2">
    <source>
        <dbReference type="EMBL" id="SDW63235.1"/>
    </source>
</evidence>
<dbReference type="EMBL" id="FNOK01000004">
    <property type="protein sequence ID" value="SDW63235.1"/>
    <property type="molecule type" value="Genomic_DNA"/>
</dbReference>
<feature type="domain" description="DUF4097" evidence="1">
    <location>
        <begin position="59"/>
        <end position="250"/>
    </location>
</feature>
<keyword evidence="3" id="KW-1185">Reference proteome</keyword>
<gene>
    <name evidence="2" type="ORF">SAMN05216215_1004196</name>
</gene>
<reference evidence="3" key="1">
    <citation type="submission" date="2016-10" db="EMBL/GenBank/DDBJ databases">
        <authorList>
            <person name="Varghese N."/>
            <person name="Submissions S."/>
        </authorList>
    </citation>
    <scope>NUCLEOTIDE SEQUENCE [LARGE SCALE GENOMIC DNA]</scope>
    <source>
        <strain evidence="3">CGMCC 4.3530</strain>
    </source>
</reference>
<evidence type="ECO:0000313" key="3">
    <source>
        <dbReference type="Proteomes" id="UP000199529"/>
    </source>
</evidence>
<dbReference type="PANTHER" id="PTHR34094:SF1">
    <property type="entry name" value="PROTEIN FAM185A"/>
    <property type="match status" value="1"/>
</dbReference>
<dbReference type="OrthoDB" id="3252095at2"/>
<name>A0A1H2V4J9_9PSEU</name>
<dbReference type="STRING" id="418495.SAMN05216215_1004196"/>
<proteinExistence type="predicted"/>
<evidence type="ECO:0000259" key="1">
    <source>
        <dbReference type="Pfam" id="PF13349"/>
    </source>
</evidence>
<dbReference type="Proteomes" id="UP000199529">
    <property type="component" value="Unassembled WGS sequence"/>
</dbReference>
<sequence>MQTFDTPRPISATVDITFGSIRFVAGDRSDTVVEVRPVDPSWELDVKAAEQTGIDFANGKLVVKQPKLRNLWTTKYGAVEVLVELPTGSDVRGDTANGGYLVEGSVGSCQLKTPTGDIRVEQATGARLRTTAGKITVDRVSGQADVSGNGGIRLRQVDGGAVVKNIGGDIWVGEVAGDLRVSSANGGITVDVARAAVDARTASGDIRVGELGSGAVDLYTPTGEVEVGVPRGTAARLDAHTSAGRVHNRLEASEPTDRTVKVRARSHGGDIIVRPA</sequence>